<dbReference type="Proteomes" id="UP001392437">
    <property type="component" value="Unassembled WGS sequence"/>
</dbReference>
<dbReference type="AlphaFoldDB" id="A0AAW0R0Q1"/>
<dbReference type="InterPro" id="IPR005645">
    <property type="entry name" value="FSH-like_dom"/>
</dbReference>
<dbReference type="InterPro" id="IPR029058">
    <property type="entry name" value="AB_hydrolase_fold"/>
</dbReference>
<comment type="caution">
    <text evidence="4">The sequence shown here is derived from an EMBL/GenBank/DDBJ whole genome shotgun (WGS) entry which is preliminary data.</text>
</comment>
<gene>
    <name evidence="4" type="ORF">PG999_004928</name>
</gene>
<organism evidence="4 5">
    <name type="scientific">Apiospora kogelbergensis</name>
    <dbReference type="NCBI Taxonomy" id="1337665"/>
    <lineage>
        <taxon>Eukaryota</taxon>
        <taxon>Fungi</taxon>
        <taxon>Dikarya</taxon>
        <taxon>Ascomycota</taxon>
        <taxon>Pezizomycotina</taxon>
        <taxon>Sordariomycetes</taxon>
        <taxon>Xylariomycetidae</taxon>
        <taxon>Amphisphaeriales</taxon>
        <taxon>Apiosporaceae</taxon>
        <taxon>Apiospora</taxon>
    </lineage>
</organism>
<name>A0AAW0R0Q1_9PEZI</name>
<evidence type="ECO:0000313" key="5">
    <source>
        <dbReference type="Proteomes" id="UP001392437"/>
    </source>
</evidence>
<protein>
    <submittedName>
        <fullName evidence="4">Serine hydrolase FSH</fullName>
    </submittedName>
</protein>
<dbReference type="PANTHER" id="PTHR48070">
    <property type="entry name" value="ESTERASE OVCA2"/>
    <property type="match status" value="1"/>
</dbReference>
<accession>A0AAW0R0Q1</accession>
<dbReference type="Pfam" id="PF03959">
    <property type="entry name" value="FSH1"/>
    <property type="match status" value="1"/>
</dbReference>
<dbReference type="GO" id="GO:0044550">
    <property type="term" value="P:secondary metabolite biosynthetic process"/>
    <property type="evidence" value="ECO:0007669"/>
    <property type="project" value="TreeGrafter"/>
</dbReference>
<feature type="domain" description="Serine hydrolase" evidence="3">
    <location>
        <begin position="16"/>
        <end position="251"/>
    </location>
</feature>
<evidence type="ECO:0000259" key="3">
    <source>
        <dbReference type="Pfam" id="PF03959"/>
    </source>
</evidence>
<sequence length="270" mass="29652">MRHQHLDSMDPTLHLPRILCLHGGGTNSRIFRAQCRVLISQLRPYFRLCFAEAPFSSSAGPDVTSVYKAYTPFRRWLRWQPDHPELETEAAIRAIDESVDAAKLQDDFRGATGEWVGILGFSQGAKVAASLLLRQQMQRESSESSEIYQHGSSTYAFGILLAGRGPLVALDATLPSNGLVDAAELGVPGEMPVMSGKAPRLSIPTIHVHGLRDPNLVLHQQLLSEMCAVDCVRLVEWDGDHRVPVKTKDVGAIVVEILTMAKRLGLVVLA</sequence>
<comment type="similarity">
    <text evidence="1">Belongs to the LovG family.</text>
</comment>
<dbReference type="SUPFAM" id="SSF53474">
    <property type="entry name" value="alpha/beta-Hydrolases"/>
    <property type="match status" value="1"/>
</dbReference>
<dbReference type="Gene3D" id="3.40.50.1820">
    <property type="entry name" value="alpha/beta hydrolase"/>
    <property type="match status" value="1"/>
</dbReference>
<keyword evidence="5" id="KW-1185">Reference proteome</keyword>
<dbReference type="GO" id="GO:0005634">
    <property type="term" value="C:nucleus"/>
    <property type="evidence" value="ECO:0007669"/>
    <property type="project" value="TreeGrafter"/>
</dbReference>
<evidence type="ECO:0000313" key="4">
    <source>
        <dbReference type="EMBL" id="KAK8120808.1"/>
    </source>
</evidence>
<proteinExistence type="inferred from homology"/>
<keyword evidence="2 4" id="KW-0378">Hydrolase</keyword>
<dbReference type="GO" id="GO:0016787">
    <property type="term" value="F:hydrolase activity"/>
    <property type="evidence" value="ECO:0007669"/>
    <property type="project" value="UniProtKB-KW"/>
</dbReference>
<evidence type="ECO:0000256" key="1">
    <source>
        <dbReference type="ARBA" id="ARBA00005863"/>
    </source>
</evidence>
<dbReference type="EMBL" id="JAQQWP010000004">
    <property type="protein sequence ID" value="KAK8120808.1"/>
    <property type="molecule type" value="Genomic_DNA"/>
</dbReference>
<reference evidence="4 5" key="1">
    <citation type="submission" date="2023-01" db="EMBL/GenBank/DDBJ databases">
        <title>Analysis of 21 Apiospora genomes using comparative genomics revels a genus with tremendous synthesis potential of carbohydrate active enzymes and secondary metabolites.</title>
        <authorList>
            <person name="Sorensen T."/>
        </authorList>
    </citation>
    <scope>NUCLEOTIDE SEQUENCE [LARGE SCALE GENOMIC DNA]</scope>
    <source>
        <strain evidence="4 5">CBS 117206</strain>
    </source>
</reference>
<dbReference type="GO" id="GO:0005737">
    <property type="term" value="C:cytoplasm"/>
    <property type="evidence" value="ECO:0007669"/>
    <property type="project" value="TreeGrafter"/>
</dbReference>
<evidence type="ECO:0000256" key="2">
    <source>
        <dbReference type="ARBA" id="ARBA00022801"/>
    </source>
</evidence>
<dbReference type="PANTHER" id="PTHR48070:SF3">
    <property type="entry name" value="ESTERASE DBAE-RELATED"/>
    <property type="match status" value="1"/>
</dbReference>
<dbReference type="InterPro" id="IPR050593">
    <property type="entry name" value="LovG"/>
</dbReference>